<keyword evidence="11" id="KW-0915">Sodium</keyword>
<dbReference type="PANTHER" id="PTHR28259:SF1">
    <property type="entry name" value="FLUORIDE EXPORT PROTEIN 1-RELATED"/>
    <property type="match status" value="1"/>
</dbReference>
<feature type="transmembrane region" description="Helical" evidence="11">
    <location>
        <begin position="69"/>
        <end position="87"/>
    </location>
</feature>
<evidence type="ECO:0000313" key="12">
    <source>
        <dbReference type="EMBL" id="THU40412.1"/>
    </source>
</evidence>
<dbReference type="GO" id="GO:0062054">
    <property type="term" value="F:fluoride channel activity"/>
    <property type="evidence" value="ECO:0007669"/>
    <property type="project" value="UniProtKB-UniRule"/>
</dbReference>
<organism evidence="12 13">
    <name type="scientific">Niastella caeni</name>
    <dbReference type="NCBI Taxonomy" id="2569763"/>
    <lineage>
        <taxon>Bacteria</taxon>
        <taxon>Pseudomonadati</taxon>
        <taxon>Bacteroidota</taxon>
        <taxon>Chitinophagia</taxon>
        <taxon>Chitinophagales</taxon>
        <taxon>Chitinophagaceae</taxon>
        <taxon>Niastella</taxon>
    </lineage>
</organism>
<evidence type="ECO:0000256" key="11">
    <source>
        <dbReference type="HAMAP-Rule" id="MF_00454"/>
    </source>
</evidence>
<dbReference type="PANTHER" id="PTHR28259">
    <property type="entry name" value="FLUORIDE EXPORT PROTEIN 1-RELATED"/>
    <property type="match status" value="1"/>
</dbReference>
<dbReference type="AlphaFoldDB" id="A0A4S8I334"/>
<reference evidence="12 13" key="1">
    <citation type="submission" date="2019-04" db="EMBL/GenBank/DDBJ databases">
        <title>Niastella caeni sp. nov., isolated from activated sludge.</title>
        <authorList>
            <person name="Sheng M."/>
        </authorList>
    </citation>
    <scope>NUCLEOTIDE SEQUENCE [LARGE SCALE GENOMIC DNA]</scope>
    <source>
        <strain evidence="12 13">HX-2-15</strain>
    </source>
</reference>
<dbReference type="OrthoDB" id="9815830at2"/>
<dbReference type="GO" id="GO:0046872">
    <property type="term" value="F:metal ion binding"/>
    <property type="evidence" value="ECO:0007669"/>
    <property type="project" value="UniProtKB-KW"/>
</dbReference>
<comment type="similarity">
    <text evidence="9 11">Belongs to the fluoride channel Fluc/FEX (TC 1.A.43) family.</text>
</comment>
<evidence type="ECO:0000256" key="5">
    <source>
        <dbReference type="ARBA" id="ARBA00022989"/>
    </source>
</evidence>
<dbReference type="EMBL" id="STFF01000002">
    <property type="protein sequence ID" value="THU40412.1"/>
    <property type="molecule type" value="Genomic_DNA"/>
</dbReference>
<dbReference type="HAMAP" id="MF_00454">
    <property type="entry name" value="FluC"/>
    <property type="match status" value="1"/>
</dbReference>
<feature type="transmembrane region" description="Helical" evidence="11">
    <location>
        <begin position="99"/>
        <end position="120"/>
    </location>
</feature>
<feature type="transmembrane region" description="Helical" evidence="11">
    <location>
        <begin position="35"/>
        <end position="57"/>
    </location>
</feature>
<dbReference type="Pfam" id="PF02537">
    <property type="entry name" value="CRCB"/>
    <property type="match status" value="1"/>
</dbReference>
<evidence type="ECO:0000313" key="13">
    <source>
        <dbReference type="Proteomes" id="UP000306918"/>
    </source>
</evidence>
<keyword evidence="11" id="KW-0479">Metal-binding</keyword>
<name>A0A4S8I334_9BACT</name>
<accession>A0A4S8I334</accession>
<dbReference type="NCBIfam" id="TIGR00494">
    <property type="entry name" value="crcB"/>
    <property type="match status" value="1"/>
</dbReference>
<evidence type="ECO:0000256" key="2">
    <source>
        <dbReference type="ARBA" id="ARBA00022475"/>
    </source>
</evidence>
<keyword evidence="3" id="KW-0997">Cell inner membrane</keyword>
<keyword evidence="4 11" id="KW-0812">Transmembrane</keyword>
<sequence>MLWKNILLIGLGGGVGSIARFLCQKYIYEWYPHPFPFGTMIVNVAGCFLIGLFCALADKGNLLTPEWRLLLTTGFCGGFTTFSTFAYENLNLLKSGQVMYFILYTAASVILGLLATWFGYQLVSS</sequence>
<comment type="function">
    <text evidence="11">Fluoride-specific ion channel. Important for reducing fluoride concentration in the cell, thus reducing its toxicity.</text>
</comment>
<comment type="subcellular location">
    <subcellularLocation>
        <location evidence="1 11">Cell membrane</location>
        <topology evidence="1 11">Multi-pass membrane protein</topology>
    </subcellularLocation>
</comment>
<keyword evidence="6 11" id="KW-0406">Ion transport</keyword>
<proteinExistence type="inferred from homology"/>
<evidence type="ECO:0000256" key="10">
    <source>
        <dbReference type="ARBA" id="ARBA00035585"/>
    </source>
</evidence>
<feature type="binding site" evidence="11">
    <location>
        <position position="80"/>
    </location>
    <ligand>
        <name>Na(+)</name>
        <dbReference type="ChEBI" id="CHEBI:29101"/>
        <note>structural</note>
    </ligand>
</feature>
<dbReference type="GO" id="GO:0005886">
    <property type="term" value="C:plasma membrane"/>
    <property type="evidence" value="ECO:0007669"/>
    <property type="project" value="UniProtKB-SubCell"/>
</dbReference>
<dbReference type="InterPro" id="IPR003691">
    <property type="entry name" value="FluC"/>
</dbReference>
<gene>
    <name evidence="11 12" type="primary">crcB</name>
    <name evidence="11" type="synonym">fluC</name>
    <name evidence="12" type="ORF">FAM09_11150</name>
</gene>
<evidence type="ECO:0000256" key="7">
    <source>
        <dbReference type="ARBA" id="ARBA00023136"/>
    </source>
</evidence>
<keyword evidence="11" id="KW-0813">Transport</keyword>
<dbReference type="Proteomes" id="UP000306918">
    <property type="component" value="Unassembled WGS sequence"/>
</dbReference>
<evidence type="ECO:0000256" key="4">
    <source>
        <dbReference type="ARBA" id="ARBA00022692"/>
    </source>
</evidence>
<dbReference type="GO" id="GO:0140114">
    <property type="term" value="P:cellular detoxification of fluoride"/>
    <property type="evidence" value="ECO:0007669"/>
    <property type="project" value="UniProtKB-UniRule"/>
</dbReference>
<comment type="activity regulation">
    <text evidence="11">Na(+) is not transported, but it plays an essential structural role and its presence is essential for fluoride channel function.</text>
</comment>
<keyword evidence="8 11" id="KW-0407">Ion channel</keyword>
<keyword evidence="13" id="KW-1185">Reference proteome</keyword>
<evidence type="ECO:0000256" key="3">
    <source>
        <dbReference type="ARBA" id="ARBA00022519"/>
    </source>
</evidence>
<evidence type="ECO:0000256" key="6">
    <source>
        <dbReference type="ARBA" id="ARBA00023065"/>
    </source>
</evidence>
<evidence type="ECO:0000256" key="8">
    <source>
        <dbReference type="ARBA" id="ARBA00023303"/>
    </source>
</evidence>
<keyword evidence="2 11" id="KW-1003">Cell membrane</keyword>
<protein>
    <recommendedName>
        <fullName evidence="11">Fluoride-specific ion channel FluC</fullName>
    </recommendedName>
</protein>
<comment type="catalytic activity">
    <reaction evidence="10">
        <text>fluoride(in) = fluoride(out)</text>
        <dbReference type="Rhea" id="RHEA:76159"/>
        <dbReference type="ChEBI" id="CHEBI:17051"/>
    </reaction>
    <physiologicalReaction direction="left-to-right" evidence="10">
        <dbReference type="Rhea" id="RHEA:76160"/>
    </physiologicalReaction>
</comment>
<keyword evidence="5 11" id="KW-1133">Transmembrane helix</keyword>
<feature type="binding site" evidence="11">
    <location>
        <position position="77"/>
    </location>
    <ligand>
        <name>Na(+)</name>
        <dbReference type="ChEBI" id="CHEBI:29101"/>
        <note>structural</note>
    </ligand>
</feature>
<comment type="caution">
    <text evidence="12">The sequence shown here is derived from an EMBL/GenBank/DDBJ whole genome shotgun (WGS) entry which is preliminary data.</text>
</comment>
<evidence type="ECO:0000256" key="1">
    <source>
        <dbReference type="ARBA" id="ARBA00004651"/>
    </source>
</evidence>
<keyword evidence="7 11" id="KW-0472">Membrane</keyword>
<evidence type="ECO:0000256" key="9">
    <source>
        <dbReference type="ARBA" id="ARBA00035120"/>
    </source>
</evidence>
<dbReference type="RefSeq" id="WP_136577165.1">
    <property type="nucleotide sequence ID" value="NZ_STFF01000002.1"/>
</dbReference>